<dbReference type="AlphaFoldDB" id="A0A255YDE6"/>
<sequence length="264" mass="28804">MLIDLAITLAAVIALMGACWWASLSIRDVSFIDAIWAYGMVYAVAIAAVLNGGPAGQAGVWLVALVALWGLRLGTHLITRWRRLGRDPRYEKILGHAIDKQGMSFAKAAWVRAFGMQGPLLWGVCLPAQTGVLADDGGPLPWWGLAGAAVALIGIAFETIGDAQLEAFRADPANKGRVMDKGLWRYTRHPNYFGDFTAWWGIFIVGLAAGAPVWTIIGPLFLSFTLTKWSGAPMLEHSLKKHRPGYEDYIRRTSGFFPLPPKKG</sequence>
<dbReference type="InterPro" id="IPR010721">
    <property type="entry name" value="UstE-like"/>
</dbReference>
<dbReference type="OrthoDB" id="9779233at2"/>
<dbReference type="RefSeq" id="WP_094474338.1">
    <property type="nucleotide sequence ID" value="NZ_NOXT01000117.1"/>
</dbReference>
<organism evidence="2 3">
    <name type="scientific">Sandarakinorhabdus cyanobacteriorum</name>
    <dbReference type="NCBI Taxonomy" id="1981098"/>
    <lineage>
        <taxon>Bacteria</taxon>
        <taxon>Pseudomonadati</taxon>
        <taxon>Pseudomonadota</taxon>
        <taxon>Alphaproteobacteria</taxon>
        <taxon>Sphingomonadales</taxon>
        <taxon>Sphingosinicellaceae</taxon>
        <taxon>Sandarakinorhabdus</taxon>
    </lineage>
</organism>
<proteinExistence type="predicted"/>
<evidence type="ECO:0000313" key="3">
    <source>
        <dbReference type="Proteomes" id="UP000216991"/>
    </source>
</evidence>
<feature type="transmembrane region" description="Helical" evidence="1">
    <location>
        <begin position="59"/>
        <end position="79"/>
    </location>
</feature>
<keyword evidence="1" id="KW-0812">Transmembrane</keyword>
<dbReference type="Proteomes" id="UP000216991">
    <property type="component" value="Unassembled WGS sequence"/>
</dbReference>
<keyword evidence="1" id="KW-1133">Transmembrane helix</keyword>
<accession>A0A255YDE6</accession>
<comment type="caution">
    <text evidence="2">The sequence shown here is derived from an EMBL/GenBank/DDBJ whole genome shotgun (WGS) entry which is preliminary data.</text>
</comment>
<dbReference type="Pfam" id="PF06966">
    <property type="entry name" value="DUF1295"/>
    <property type="match status" value="1"/>
</dbReference>
<dbReference type="EMBL" id="NOXT01000117">
    <property type="protein sequence ID" value="OYQ26500.1"/>
    <property type="molecule type" value="Genomic_DNA"/>
</dbReference>
<feature type="transmembrane region" description="Helical" evidence="1">
    <location>
        <begin position="6"/>
        <end position="23"/>
    </location>
</feature>
<keyword evidence="3" id="KW-1185">Reference proteome</keyword>
<gene>
    <name evidence="2" type="ORF">CHU93_11925</name>
</gene>
<feature type="transmembrane region" description="Helical" evidence="1">
    <location>
        <begin position="35"/>
        <end position="53"/>
    </location>
</feature>
<dbReference type="GO" id="GO:0016020">
    <property type="term" value="C:membrane"/>
    <property type="evidence" value="ECO:0007669"/>
    <property type="project" value="TreeGrafter"/>
</dbReference>
<feature type="transmembrane region" description="Helical" evidence="1">
    <location>
        <begin position="140"/>
        <end position="157"/>
    </location>
</feature>
<dbReference type="PANTHER" id="PTHR32251">
    <property type="entry name" value="3-OXO-5-ALPHA-STEROID 4-DEHYDROGENASE"/>
    <property type="match status" value="1"/>
</dbReference>
<keyword evidence="1" id="KW-0472">Membrane</keyword>
<dbReference type="PROSITE" id="PS50244">
    <property type="entry name" value="S5A_REDUCTASE"/>
    <property type="match status" value="1"/>
</dbReference>
<dbReference type="PANTHER" id="PTHR32251:SF17">
    <property type="entry name" value="STEROID 5-ALPHA REDUCTASE C-TERMINAL DOMAIN-CONTAINING PROTEIN"/>
    <property type="match status" value="1"/>
</dbReference>
<protein>
    <submittedName>
        <fullName evidence="2">Uncharacterized protein</fullName>
    </submittedName>
</protein>
<dbReference type="Gene3D" id="1.20.120.1630">
    <property type="match status" value="1"/>
</dbReference>
<evidence type="ECO:0000313" key="2">
    <source>
        <dbReference type="EMBL" id="OYQ26500.1"/>
    </source>
</evidence>
<evidence type="ECO:0000256" key="1">
    <source>
        <dbReference type="SAM" id="Phobius"/>
    </source>
</evidence>
<name>A0A255YDE6_9SPHN</name>
<reference evidence="2 3" key="1">
    <citation type="submission" date="2017-07" db="EMBL/GenBank/DDBJ databases">
        <title>Sandarakinorhabdus cyanobacteriorum sp. nov., a novel bacterium isolated from cyanobacterial aggregates in a eutrophic lake.</title>
        <authorList>
            <person name="Cai H."/>
        </authorList>
    </citation>
    <scope>NUCLEOTIDE SEQUENCE [LARGE SCALE GENOMIC DNA]</scope>
    <source>
        <strain evidence="2 3">TH057</strain>
    </source>
</reference>
<feature type="transmembrane region" description="Helical" evidence="1">
    <location>
        <begin position="198"/>
        <end position="224"/>
    </location>
</feature>